<dbReference type="PANTHER" id="PTHR42867:SF1">
    <property type="entry name" value="MEMBRANE PROTEIN-RELATED"/>
    <property type="match status" value="1"/>
</dbReference>
<dbReference type="Pfam" id="PF07136">
    <property type="entry name" value="DUF1385"/>
    <property type="match status" value="1"/>
</dbReference>
<feature type="compositionally biased region" description="Polar residues" evidence="1">
    <location>
        <begin position="319"/>
        <end position="331"/>
    </location>
</feature>
<dbReference type="Proteomes" id="UP000824071">
    <property type="component" value="Unassembled WGS sequence"/>
</dbReference>
<dbReference type="PANTHER" id="PTHR42867">
    <property type="entry name" value="MEMBRANE PROTEIN-RELATED"/>
    <property type="match status" value="1"/>
</dbReference>
<evidence type="ECO:0000313" key="4">
    <source>
        <dbReference type="Proteomes" id="UP000824071"/>
    </source>
</evidence>
<proteinExistence type="predicted"/>
<keyword evidence="2" id="KW-1133">Transmembrane helix</keyword>
<accession>A0A9D1LDU0</accession>
<evidence type="ECO:0000313" key="3">
    <source>
        <dbReference type="EMBL" id="HIU35022.1"/>
    </source>
</evidence>
<feature type="transmembrane region" description="Helical" evidence="2">
    <location>
        <begin position="226"/>
        <end position="247"/>
    </location>
</feature>
<name>A0A9D1LDU0_9FIRM</name>
<dbReference type="EMBL" id="DVMW01000001">
    <property type="protein sequence ID" value="HIU35022.1"/>
    <property type="molecule type" value="Genomic_DNA"/>
</dbReference>
<sequence length="347" mass="38792">MMRGPKGTAMAVRLPSGEIETEYKDTKPWRDKCRLFRLPLIRGIVGFAESLVTGYGYLMESAEKSTQGLPQEEEELSKVDRWLNDHLGEKMMHAIGFLAAILGFGLAFFLFMWLPTFLVDVVTGGTLLKFHALFEGLIRVVIFVLYMVLVSLMKDIRRVFMYHGAEHKSIFCYEHGLPLTVENVRKQKRFHPRCGTSFMFVMILLSILLSSALVLIFPGLAEINRILWILLKLLILPVVMGIGYEFIRYAGRHDNLLVKILAAPGLWMQRITTKEPTDDIIEVGIASLQAVLDEQAPAAAEEAPAKPAASSENAETEEQAQQPLSGETETVQEAAEAPDAPEKPEST</sequence>
<feature type="transmembrane region" description="Helical" evidence="2">
    <location>
        <begin position="133"/>
        <end position="153"/>
    </location>
</feature>
<keyword evidence="2" id="KW-0472">Membrane</keyword>
<keyword evidence="2" id="KW-0812">Transmembrane</keyword>
<dbReference type="AlphaFoldDB" id="A0A9D1LDU0"/>
<feature type="transmembrane region" description="Helical" evidence="2">
    <location>
        <begin position="198"/>
        <end position="220"/>
    </location>
</feature>
<dbReference type="InterPro" id="IPR010787">
    <property type="entry name" value="DUF1385"/>
</dbReference>
<evidence type="ECO:0000256" key="2">
    <source>
        <dbReference type="SAM" id="Phobius"/>
    </source>
</evidence>
<reference evidence="3" key="2">
    <citation type="journal article" date="2021" name="PeerJ">
        <title>Extensive microbial diversity within the chicken gut microbiome revealed by metagenomics and culture.</title>
        <authorList>
            <person name="Gilroy R."/>
            <person name="Ravi A."/>
            <person name="Getino M."/>
            <person name="Pursley I."/>
            <person name="Horton D.L."/>
            <person name="Alikhan N.F."/>
            <person name="Baker D."/>
            <person name="Gharbi K."/>
            <person name="Hall N."/>
            <person name="Watson M."/>
            <person name="Adriaenssens E.M."/>
            <person name="Foster-Nyarko E."/>
            <person name="Jarju S."/>
            <person name="Secka A."/>
            <person name="Antonio M."/>
            <person name="Oren A."/>
            <person name="Chaudhuri R.R."/>
            <person name="La Ragione R."/>
            <person name="Hildebrand F."/>
            <person name="Pallen M.J."/>
        </authorList>
    </citation>
    <scope>NUCLEOTIDE SEQUENCE</scope>
    <source>
        <strain evidence="3">ChiGjej1B1-19959</strain>
    </source>
</reference>
<protein>
    <submittedName>
        <fullName evidence="3">DUF1385 domain-containing protein</fullName>
    </submittedName>
</protein>
<evidence type="ECO:0000256" key="1">
    <source>
        <dbReference type="SAM" id="MobiDB-lite"/>
    </source>
</evidence>
<comment type="caution">
    <text evidence="3">The sequence shown here is derived from an EMBL/GenBank/DDBJ whole genome shotgun (WGS) entry which is preliminary data.</text>
</comment>
<gene>
    <name evidence="3" type="ORF">IAC53_00195</name>
</gene>
<feature type="transmembrane region" description="Helical" evidence="2">
    <location>
        <begin position="91"/>
        <end position="113"/>
    </location>
</feature>
<feature type="compositionally biased region" description="Low complexity" evidence="1">
    <location>
        <begin position="296"/>
        <end position="313"/>
    </location>
</feature>
<feature type="region of interest" description="Disordered" evidence="1">
    <location>
        <begin position="295"/>
        <end position="347"/>
    </location>
</feature>
<organism evidence="3 4">
    <name type="scientific">Candidatus Fimenecus excrementigallinarum</name>
    <dbReference type="NCBI Taxonomy" id="2840816"/>
    <lineage>
        <taxon>Bacteria</taxon>
        <taxon>Bacillati</taxon>
        <taxon>Bacillota</taxon>
        <taxon>Clostridia</taxon>
        <taxon>Candidatus Fimenecus</taxon>
    </lineage>
</organism>
<reference evidence="3" key="1">
    <citation type="submission" date="2020-10" db="EMBL/GenBank/DDBJ databases">
        <authorList>
            <person name="Gilroy R."/>
        </authorList>
    </citation>
    <scope>NUCLEOTIDE SEQUENCE</scope>
    <source>
        <strain evidence="3">ChiGjej1B1-19959</strain>
    </source>
</reference>